<dbReference type="InterPro" id="IPR001387">
    <property type="entry name" value="Cro/C1-type_HTH"/>
</dbReference>
<evidence type="ECO:0000313" key="3">
    <source>
        <dbReference type="Proteomes" id="UP001320326"/>
    </source>
</evidence>
<accession>A0AAN1X8Z7</accession>
<organism evidence="2 3">
    <name type="scientific">Sideroxyarcus emersonii</name>
    <dbReference type="NCBI Taxonomy" id="2764705"/>
    <lineage>
        <taxon>Bacteria</taxon>
        <taxon>Pseudomonadati</taxon>
        <taxon>Pseudomonadota</taxon>
        <taxon>Betaproteobacteria</taxon>
        <taxon>Nitrosomonadales</taxon>
        <taxon>Gallionellaceae</taxon>
        <taxon>Sideroxyarcus</taxon>
    </lineage>
</organism>
<dbReference type="KEGG" id="seme:MIZ01_0558"/>
<dbReference type="AlphaFoldDB" id="A0AAN1X8Z7"/>
<dbReference type="RefSeq" id="WP_408641567.1">
    <property type="nucleotide sequence ID" value="NZ_AP023423.1"/>
</dbReference>
<dbReference type="Proteomes" id="UP001320326">
    <property type="component" value="Chromosome"/>
</dbReference>
<dbReference type="SUPFAM" id="SSF47413">
    <property type="entry name" value="lambda repressor-like DNA-binding domains"/>
    <property type="match status" value="1"/>
</dbReference>
<sequence>MANQTEIQIALSQRLKRRRLELDKTLAEIATKSGISVSYYCEIENGRGTPPPTSRMEKILSALEFCETEAYELLQQSSVLRGLVYGESELSPDIQALIRDIRLHANQLPARFIKGLRTTIREVVS</sequence>
<dbReference type="EMBL" id="AP023423">
    <property type="protein sequence ID" value="BCK86792.1"/>
    <property type="molecule type" value="Genomic_DNA"/>
</dbReference>
<dbReference type="CDD" id="cd00093">
    <property type="entry name" value="HTH_XRE"/>
    <property type="match status" value="1"/>
</dbReference>
<evidence type="ECO:0000259" key="1">
    <source>
        <dbReference type="PROSITE" id="PS50943"/>
    </source>
</evidence>
<protein>
    <recommendedName>
        <fullName evidence="1">HTH cro/C1-type domain-containing protein</fullName>
    </recommendedName>
</protein>
<keyword evidence="3" id="KW-1185">Reference proteome</keyword>
<dbReference type="InterPro" id="IPR010982">
    <property type="entry name" value="Lambda_DNA-bd_dom_sf"/>
</dbReference>
<gene>
    <name evidence="2" type="ORF">MIZ01_0558</name>
</gene>
<dbReference type="GO" id="GO:0003677">
    <property type="term" value="F:DNA binding"/>
    <property type="evidence" value="ECO:0007669"/>
    <property type="project" value="InterPro"/>
</dbReference>
<reference evidence="2 3" key="1">
    <citation type="journal article" date="2022" name="Int. J. Syst. Evol. Microbiol.">
        <title>&lt;i&gt;Sideroxyarcus emersonii&lt;/i&gt; gen. nov. sp. nov., a neutrophilic, microaerobic iron- and thiosulfate-oxidizing bacterium isolated from iron-rich wetland sediment.</title>
        <authorList>
            <person name="Kato S."/>
            <person name="Itoh T."/>
            <person name="Iino T."/>
            <person name="Ohkuma M."/>
        </authorList>
    </citation>
    <scope>NUCLEOTIDE SEQUENCE [LARGE SCALE GENOMIC DNA]</scope>
    <source>
        <strain evidence="2 3">MIZ01</strain>
    </source>
</reference>
<proteinExistence type="predicted"/>
<feature type="domain" description="HTH cro/C1-type" evidence="1">
    <location>
        <begin position="15"/>
        <end position="71"/>
    </location>
</feature>
<dbReference type="PROSITE" id="PS50943">
    <property type="entry name" value="HTH_CROC1"/>
    <property type="match status" value="1"/>
</dbReference>
<name>A0AAN1X8Z7_9PROT</name>
<dbReference type="Pfam" id="PF13560">
    <property type="entry name" value="HTH_31"/>
    <property type="match status" value="1"/>
</dbReference>
<evidence type="ECO:0000313" key="2">
    <source>
        <dbReference type="EMBL" id="BCK86792.1"/>
    </source>
</evidence>
<dbReference type="SMART" id="SM00530">
    <property type="entry name" value="HTH_XRE"/>
    <property type="match status" value="1"/>
</dbReference>
<dbReference type="Gene3D" id="1.10.260.40">
    <property type="entry name" value="lambda repressor-like DNA-binding domains"/>
    <property type="match status" value="1"/>
</dbReference>